<dbReference type="Gene3D" id="3.40.50.150">
    <property type="entry name" value="Vaccinia Virus protein VP39"/>
    <property type="match status" value="1"/>
</dbReference>
<feature type="binding site" evidence="1">
    <location>
        <begin position="152"/>
        <end position="153"/>
    </location>
    <ligand>
        <name>S-adenosyl-L-methionine</name>
        <dbReference type="ChEBI" id="CHEBI:59789"/>
    </ligand>
</feature>
<dbReference type="PANTHER" id="PTHR37426">
    <property type="entry name" value="RIBOSOMAL RNA LARGE SUBUNIT METHYLTRANSFERASE J"/>
    <property type="match status" value="1"/>
</dbReference>
<dbReference type="Pfam" id="PF04378">
    <property type="entry name" value="RsmJ"/>
    <property type="match status" value="1"/>
</dbReference>
<evidence type="ECO:0000256" key="1">
    <source>
        <dbReference type="HAMAP-Rule" id="MF_00934"/>
    </source>
</evidence>
<evidence type="ECO:0000313" key="2">
    <source>
        <dbReference type="EMBL" id="ADH89738.1"/>
    </source>
</evidence>
<keyword evidence="3" id="KW-1185">Reference proteome</keyword>
<reference evidence="2 3" key="1">
    <citation type="journal article" date="2012" name="Stand. Genomic Sci.">
        <title>Complete genome sequence of the facultatively chemolithoautotrophic and methylotrophic alpha Proteobacterium Starkeya novella type strain (ATCC 8093(T)).</title>
        <authorList>
            <person name="Kappler U."/>
            <person name="Davenport K."/>
            <person name="Beatson S."/>
            <person name="Lucas S."/>
            <person name="Lapidus A."/>
            <person name="Copeland A."/>
            <person name="Berry K.W."/>
            <person name="Glavina Del Rio T."/>
            <person name="Hammon N."/>
            <person name="Dalin E."/>
            <person name="Tice H."/>
            <person name="Pitluck S."/>
            <person name="Richardson P."/>
            <person name="Bruce D."/>
            <person name="Goodwin L.A."/>
            <person name="Han C."/>
            <person name="Tapia R."/>
            <person name="Detter J.C."/>
            <person name="Chang Y.J."/>
            <person name="Jeffries C.D."/>
            <person name="Land M."/>
            <person name="Hauser L."/>
            <person name="Kyrpides N.C."/>
            <person name="Goker M."/>
            <person name="Ivanova N."/>
            <person name="Klenk H.P."/>
            <person name="Woyke T."/>
        </authorList>
    </citation>
    <scope>NUCLEOTIDE SEQUENCE [LARGE SCALE GENOMIC DNA]</scope>
    <source>
        <strain evidence="3">ATCC 8093 / DSM 506 / JCM 20403 / CCM 1077 / IAM 12100 / NBRC 12443 / NCIMB 10456</strain>
    </source>
</reference>
<dbReference type="EC" id="2.1.1.266" evidence="1"/>
<proteinExistence type="inferred from homology"/>
<dbReference type="EMBL" id="CP002026">
    <property type="protein sequence ID" value="ADH89738.1"/>
    <property type="molecule type" value="Genomic_DNA"/>
</dbReference>
<comment type="subunit">
    <text evidence="1">Monomer.</text>
</comment>
<comment type="function">
    <text evidence="1">Specifically methylates the adenine in position 2030 of 23S rRNA.</text>
</comment>
<dbReference type="HOGENOM" id="CLU_061769_0_0_5"/>
<protein>
    <recommendedName>
        <fullName evidence="1">Ribosomal RNA large subunit methyltransferase J</fullName>
        <ecNumber evidence="1">2.1.1.266</ecNumber>
    </recommendedName>
    <alternativeName>
        <fullName evidence="1">23S rRNA (adenine(2030)-N6)-methyltransferase</fullName>
    </alternativeName>
    <alternativeName>
        <fullName evidence="1">23S rRNA m6A2030 methyltransferase</fullName>
    </alternativeName>
</protein>
<dbReference type="HAMAP" id="MF_00934">
    <property type="entry name" value="23SrRNA_methyltr_J"/>
    <property type="match status" value="1"/>
</dbReference>
<keyword evidence="1" id="KW-0698">rRNA processing</keyword>
<dbReference type="RefSeq" id="WP_013167242.1">
    <property type="nucleotide sequence ID" value="NC_014217.1"/>
</dbReference>
<dbReference type="GO" id="GO:0036307">
    <property type="term" value="F:23S rRNA (adenine(2030)-N(6))-methyltransferase activity"/>
    <property type="evidence" value="ECO:0007669"/>
    <property type="project" value="UniProtKB-UniRule"/>
</dbReference>
<dbReference type="KEGG" id="sno:Snov_2443"/>
<feature type="site" description="Interaction with substrate rRNA" evidence="1">
    <location>
        <position position="3"/>
    </location>
</feature>
<dbReference type="GO" id="GO:0005829">
    <property type="term" value="C:cytosol"/>
    <property type="evidence" value="ECO:0007669"/>
    <property type="project" value="TreeGrafter"/>
</dbReference>
<comment type="similarity">
    <text evidence="1">Belongs to the RlmJ family.</text>
</comment>
<organism evidence="2 3">
    <name type="scientific">Ancylobacter novellus (strain ATCC 8093 / DSM 506 / JCM 20403 / CCM 1077 / IAM 12100 / NBRC 12443 / NCIMB 10456)</name>
    <name type="common">Starkeya novella</name>
    <dbReference type="NCBI Taxonomy" id="639283"/>
    <lineage>
        <taxon>Bacteria</taxon>
        <taxon>Pseudomonadati</taxon>
        <taxon>Pseudomonadota</taxon>
        <taxon>Alphaproteobacteria</taxon>
        <taxon>Hyphomicrobiales</taxon>
        <taxon>Xanthobacteraceae</taxon>
        <taxon>Ancylobacter</taxon>
    </lineage>
</organism>
<keyword evidence="1" id="KW-0489">Methyltransferase</keyword>
<accession>D7A3H9</accession>
<comment type="catalytic activity">
    <reaction evidence="1">
        <text>adenosine(2030) in 23S rRNA + S-adenosyl-L-methionine = N(6)-methyladenosine(2030) in 23S rRNA + S-adenosyl-L-homocysteine + H(+)</text>
        <dbReference type="Rhea" id="RHEA:43736"/>
        <dbReference type="Rhea" id="RHEA-COMP:10668"/>
        <dbReference type="Rhea" id="RHEA-COMP:10669"/>
        <dbReference type="ChEBI" id="CHEBI:15378"/>
        <dbReference type="ChEBI" id="CHEBI:57856"/>
        <dbReference type="ChEBI" id="CHEBI:59789"/>
        <dbReference type="ChEBI" id="CHEBI:74411"/>
        <dbReference type="ChEBI" id="CHEBI:74449"/>
        <dbReference type="EC" id="2.1.1.266"/>
    </reaction>
</comment>
<feature type="binding site" evidence="1">
    <location>
        <position position="41"/>
    </location>
    <ligand>
        <name>S-adenosyl-L-methionine</name>
        <dbReference type="ChEBI" id="CHEBI:59789"/>
    </ligand>
</feature>
<feature type="binding site" evidence="1">
    <location>
        <position position="127"/>
    </location>
    <ligand>
        <name>S-adenosyl-L-methionine</name>
        <dbReference type="ChEBI" id="CHEBI:59789"/>
    </ligand>
</feature>
<dbReference type="eggNOG" id="COG2961">
    <property type="taxonomic scope" value="Bacteria"/>
</dbReference>
<dbReference type="InterPro" id="IPR007473">
    <property type="entry name" value="RlmJ"/>
</dbReference>
<evidence type="ECO:0000313" key="3">
    <source>
        <dbReference type="Proteomes" id="UP000006633"/>
    </source>
</evidence>
<name>D7A3H9_ANCN5</name>
<feature type="binding site" evidence="1">
    <location>
        <position position="18"/>
    </location>
    <ligand>
        <name>S-adenosyl-L-methionine</name>
        <dbReference type="ChEBI" id="CHEBI:59789"/>
    </ligand>
</feature>
<sequence>MNYRHAFHAGNFADVVKHVVLARILAYLGRKHAPYRVIDTHAGAGLYDLQGDEARRTGEWEGGIGAVLRHSFAPDIAALLAPWLEAVRAVNPPAEDATLAADLRHYPGSPLIAQALTRPQDRLLFCETVAGVRDALAESVGRDARAKVLVTDAWQALHAYLPPKERRGLVLVDPPFEEPGEFHRLAQGLIEAHRRWSTGIYALWYPIKDVRAVDAFRREIERAGIPKTLSVQFDLRAVRQADTMTGCGMIIVNPPFTLAEELRALLGALAPVLATDGTGRARVGWLTPER</sequence>
<dbReference type="PANTHER" id="PTHR37426:SF1">
    <property type="entry name" value="RIBOSOMAL RNA LARGE SUBUNIT METHYLTRANSFERASE J"/>
    <property type="match status" value="1"/>
</dbReference>
<dbReference type="SUPFAM" id="SSF53335">
    <property type="entry name" value="S-adenosyl-L-methionine-dependent methyltransferases"/>
    <property type="match status" value="1"/>
</dbReference>
<dbReference type="OrthoDB" id="9791274at2"/>
<dbReference type="GO" id="GO:0070475">
    <property type="term" value="P:rRNA base methylation"/>
    <property type="evidence" value="ECO:0007669"/>
    <property type="project" value="UniProtKB-UniRule"/>
</dbReference>
<feature type="active site" description="Proton acceptor" evidence="1">
    <location>
        <position position="173"/>
    </location>
</feature>
<dbReference type="Proteomes" id="UP000006633">
    <property type="component" value="Chromosome"/>
</dbReference>
<dbReference type="InterPro" id="IPR029063">
    <property type="entry name" value="SAM-dependent_MTases_sf"/>
</dbReference>
<dbReference type="STRING" id="639283.Snov_2443"/>
<gene>
    <name evidence="1" type="primary">rlmJ</name>
    <name evidence="2" type="ordered locus">Snov_2443</name>
</gene>
<feature type="binding site" evidence="1">
    <location>
        <position position="173"/>
    </location>
    <ligand>
        <name>S-adenosyl-L-methionine</name>
        <dbReference type="ChEBI" id="CHEBI:59789"/>
    </ligand>
</feature>
<keyword evidence="1" id="KW-0694">RNA-binding</keyword>
<keyword evidence="1" id="KW-0949">S-adenosyl-L-methionine</keyword>
<keyword evidence="1" id="KW-0808">Transferase</keyword>
<dbReference type="AlphaFoldDB" id="D7A3H9"/>
<dbReference type="GO" id="GO:0003723">
    <property type="term" value="F:RNA binding"/>
    <property type="evidence" value="ECO:0007669"/>
    <property type="project" value="UniProtKB-UniRule"/>
</dbReference>
<feature type="binding site" evidence="1">
    <location>
        <position position="109"/>
    </location>
    <ligand>
        <name>S-adenosyl-L-methionine</name>
        <dbReference type="ChEBI" id="CHEBI:59789"/>
    </ligand>
</feature>